<dbReference type="SUPFAM" id="SSF52058">
    <property type="entry name" value="L domain-like"/>
    <property type="match status" value="1"/>
</dbReference>
<dbReference type="InterPro" id="IPR032675">
    <property type="entry name" value="LRR_dom_sf"/>
</dbReference>
<keyword evidence="4" id="KW-1185">Reference proteome</keyword>
<dbReference type="PANTHER" id="PTHR24366">
    <property type="entry name" value="IG(IMMUNOGLOBULIN) AND LRR(LEUCINE RICH REPEAT) DOMAINS"/>
    <property type="match status" value="1"/>
</dbReference>
<dbReference type="EMBL" id="JARPUR010000001">
    <property type="protein sequence ID" value="KAK4886476.1"/>
    <property type="molecule type" value="Genomic_DNA"/>
</dbReference>
<dbReference type="SMART" id="SM00369">
    <property type="entry name" value="LRR_TYP"/>
    <property type="match status" value="3"/>
</dbReference>
<accession>A0AAN7PQ89</accession>
<sequence length="134" mass="15042">MGITRRILIEFVSGNKKLQVLKTAKKLKGSDVDNGKLKDLASNNITKLTEDDLQQFTLLEELILTENKLEFIHPKTFSGNSMLKRLILQSCGLRDIPTDAFESLTKLHTLNLGNNLITSISEDAFPEMENLVVL</sequence>
<protein>
    <submittedName>
        <fullName evidence="3">Uncharacterized protein</fullName>
    </submittedName>
</protein>
<dbReference type="PANTHER" id="PTHR24366:SF96">
    <property type="entry name" value="LEUCINE RICH REPEAT CONTAINING 53"/>
    <property type="match status" value="1"/>
</dbReference>
<dbReference type="PROSITE" id="PS51450">
    <property type="entry name" value="LRR"/>
    <property type="match status" value="1"/>
</dbReference>
<keyword evidence="1" id="KW-0433">Leucine-rich repeat</keyword>
<evidence type="ECO:0000256" key="1">
    <source>
        <dbReference type="ARBA" id="ARBA00022614"/>
    </source>
</evidence>
<keyword evidence="2" id="KW-0677">Repeat</keyword>
<dbReference type="AlphaFoldDB" id="A0AAN7PQ89"/>
<dbReference type="Proteomes" id="UP001353858">
    <property type="component" value="Unassembled WGS sequence"/>
</dbReference>
<dbReference type="Pfam" id="PF13855">
    <property type="entry name" value="LRR_8"/>
    <property type="match status" value="1"/>
</dbReference>
<name>A0AAN7PQ89_9COLE</name>
<gene>
    <name evidence="3" type="ORF">RN001_002747</name>
</gene>
<organism evidence="3 4">
    <name type="scientific">Aquatica leii</name>
    <dbReference type="NCBI Taxonomy" id="1421715"/>
    <lineage>
        <taxon>Eukaryota</taxon>
        <taxon>Metazoa</taxon>
        <taxon>Ecdysozoa</taxon>
        <taxon>Arthropoda</taxon>
        <taxon>Hexapoda</taxon>
        <taxon>Insecta</taxon>
        <taxon>Pterygota</taxon>
        <taxon>Neoptera</taxon>
        <taxon>Endopterygota</taxon>
        <taxon>Coleoptera</taxon>
        <taxon>Polyphaga</taxon>
        <taxon>Elateriformia</taxon>
        <taxon>Elateroidea</taxon>
        <taxon>Lampyridae</taxon>
        <taxon>Luciolinae</taxon>
        <taxon>Aquatica</taxon>
    </lineage>
</organism>
<evidence type="ECO:0000313" key="4">
    <source>
        <dbReference type="Proteomes" id="UP001353858"/>
    </source>
</evidence>
<dbReference type="Gene3D" id="3.80.10.10">
    <property type="entry name" value="Ribonuclease Inhibitor"/>
    <property type="match status" value="1"/>
</dbReference>
<comment type="caution">
    <text evidence="3">The sequence shown here is derived from an EMBL/GenBank/DDBJ whole genome shotgun (WGS) entry which is preliminary data.</text>
</comment>
<reference evidence="4" key="1">
    <citation type="submission" date="2023-01" db="EMBL/GenBank/DDBJ databases">
        <title>Key to firefly adult light organ development and bioluminescence: homeobox transcription factors regulate luciferase expression and transportation to peroxisome.</title>
        <authorList>
            <person name="Fu X."/>
        </authorList>
    </citation>
    <scope>NUCLEOTIDE SEQUENCE [LARGE SCALE GENOMIC DNA]</scope>
</reference>
<evidence type="ECO:0000256" key="2">
    <source>
        <dbReference type="ARBA" id="ARBA00022737"/>
    </source>
</evidence>
<evidence type="ECO:0000313" key="3">
    <source>
        <dbReference type="EMBL" id="KAK4886476.1"/>
    </source>
</evidence>
<dbReference type="InterPro" id="IPR001611">
    <property type="entry name" value="Leu-rich_rpt"/>
</dbReference>
<proteinExistence type="predicted"/>
<dbReference type="InterPro" id="IPR003591">
    <property type="entry name" value="Leu-rich_rpt_typical-subtyp"/>
</dbReference>